<dbReference type="WBParaSite" id="ES5_v2.g18319.t1">
    <property type="protein sequence ID" value="ES5_v2.g18319.t1"/>
    <property type="gene ID" value="ES5_v2.g18319"/>
</dbReference>
<dbReference type="Proteomes" id="UP000887579">
    <property type="component" value="Unplaced"/>
</dbReference>
<name>A0AC34FLR2_9BILA</name>
<evidence type="ECO:0000313" key="2">
    <source>
        <dbReference type="WBParaSite" id="ES5_v2.g18319.t1"/>
    </source>
</evidence>
<reference evidence="2" key="1">
    <citation type="submission" date="2022-11" db="UniProtKB">
        <authorList>
            <consortium name="WormBaseParasite"/>
        </authorList>
    </citation>
    <scope>IDENTIFICATION</scope>
</reference>
<accession>A0AC34FLR2</accession>
<sequence>VDVRPKIINGKIIWSGGPSLKQQFSLPHSIMYYMAKNPSTSTSYLKLIQSCKYFFEKNPIIVVNTMGEIHLCSNDEYACEENENKCCVYPDYFAIPKFWIIHDLQLYNNAVHIPDFTSFLRPKLFRSEVLFLTIVDKTVYFDDFVLLAGCAKLVDLRSVEMIHEDGSVVMLEEIIDVIPNVVDFY</sequence>
<proteinExistence type="predicted"/>
<organism evidence="1 2">
    <name type="scientific">Panagrolaimus sp. ES5</name>
    <dbReference type="NCBI Taxonomy" id="591445"/>
    <lineage>
        <taxon>Eukaryota</taxon>
        <taxon>Metazoa</taxon>
        <taxon>Ecdysozoa</taxon>
        <taxon>Nematoda</taxon>
        <taxon>Chromadorea</taxon>
        <taxon>Rhabditida</taxon>
        <taxon>Tylenchina</taxon>
        <taxon>Panagrolaimomorpha</taxon>
        <taxon>Panagrolaimoidea</taxon>
        <taxon>Panagrolaimidae</taxon>
        <taxon>Panagrolaimus</taxon>
    </lineage>
</organism>
<protein>
    <submittedName>
        <fullName evidence="2">Uncharacterized protein</fullName>
    </submittedName>
</protein>
<evidence type="ECO:0000313" key="1">
    <source>
        <dbReference type="Proteomes" id="UP000887579"/>
    </source>
</evidence>